<comment type="caution">
    <text evidence="2">The sequence shown here is derived from an EMBL/GenBank/DDBJ whole genome shotgun (WGS) entry which is preliminary data.</text>
</comment>
<sequence length="188" mass="20466">MEIRLTLTCLIVVILTNADGQSINQTTSADDMASAGLSRPFTLTYSPAKVYLGITSDLDLRCARDEKVATKATELLWIKILKNTQGNNWVVVAEQGKPGKGISPVDSPTGSSSSSRMTPVNDSFLSVVWAKSTDDTLGRYKCLILGLDQQFSFVVHETPTVVIKSKKVSESDLLNIILDAEENLTEKN</sequence>
<dbReference type="Proteomes" id="UP000762676">
    <property type="component" value="Unassembled WGS sequence"/>
</dbReference>
<organism evidence="2 3">
    <name type="scientific">Elysia marginata</name>
    <dbReference type="NCBI Taxonomy" id="1093978"/>
    <lineage>
        <taxon>Eukaryota</taxon>
        <taxon>Metazoa</taxon>
        <taxon>Spiralia</taxon>
        <taxon>Lophotrochozoa</taxon>
        <taxon>Mollusca</taxon>
        <taxon>Gastropoda</taxon>
        <taxon>Heterobranchia</taxon>
        <taxon>Euthyneura</taxon>
        <taxon>Panpulmonata</taxon>
        <taxon>Sacoglossa</taxon>
        <taxon>Placobranchoidea</taxon>
        <taxon>Plakobranchidae</taxon>
        <taxon>Elysia</taxon>
    </lineage>
</organism>
<evidence type="ECO:0008006" key="4">
    <source>
        <dbReference type="Google" id="ProtNLM"/>
    </source>
</evidence>
<evidence type="ECO:0000313" key="3">
    <source>
        <dbReference type="Proteomes" id="UP000762676"/>
    </source>
</evidence>
<keyword evidence="1" id="KW-0732">Signal</keyword>
<feature type="chain" id="PRO_5043966152" description="Ig-like domain-containing protein" evidence="1">
    <location>
        <begin position="21"/>
        <end position="188"/>
    </location>
</feature>
<proteinExistence type="predicted"/>
<feature type="signal peptide" evidence="1">
    <location>
        <begin position="1"/>
        <end position="20"/>
    </location>
</feature>
<dbReference type="EMBL" id="BMAT01013981">
    <property type="protein sequence ID" value="GFS24148.1"/>
    <property type="molecule type" value="Genomic_DNA"/>
</dbReference>
<reference evidence="2 3" key="1">
    <citation type="journal article" date="2021" name="Elife">
        <title>Chloroplast acquisition without the gene transfer in kleptoplastic sea slugs, Plakobranchus ocellatus.</title>
        <authorList>
            <person name="Maeda T."/>
            <person name="Takahashi S."/>
            <person name="Yoshida T."/>
            <person name="Shimamura S."/>
            <person name="Takaki Y."/>
            <person name="Nagai Y."/>
            <person name="Toyoda A."/>
            <person name="Suzuki Y."/>
            <person name="Arimoto A."/>
            <person name="Ishii H."/>
            <person name="Satoh N."/>
            <person name="Nishiyama T."/>
            <person name="Hasebe M."/>
            <person name="Maruyama T."/>
            <person name="Minagawa J."/>
            <person name="Obokata J."/>
            <person name="Shigenobu S."/>
        </authorList>
    </citation>
    <scope>NUCLEOTIDE SEQUENCE [LARGE SCALE GENOMIC DNA]</scope>
</reference>
<dbReference type="AlphaFoldDB" id="A0AAV4JQB5"/>
<protein>
    <recommendedName>
        <fullName evidence="4">Ig-like domain-containing protein</fullName>
    </recommendedName>
</protein>
<keyword evidence="3" id="KW-1185">Reference proteome</keyword>
<evidence type="ECO:0000256" key="1">
    <source>
        <dbReference type="SAM" id="SignalP"/>
    </source>
</evidence>
<accession>A0AAV4JQB5</accession>
<evidence type="ECO:0000313" key="2">
    <source>
        <dbReference type="EMBL" id="GFS24148.1"/>
    </source>
</evidence>
<gene>
    <name evidence="2" type="ORF">ElyMa_006995600</name>
</gene>
<name>A0AAV4JQB5_9GAST</name>